<name>A0ABU0ZVB0_9ACTN</name>
<dbReference type="RefSeq" id="WP_308718212.1">
    <property type="nucleotide sequence ID" value="NZ_JAVHUY010000067.1"/>
</dbReference>
<keyword evidence="1" id="KW-0732">Signal</keyword>
<evidence type="ECO:0000313" key="3">
    <source>
        <dbReference type="Proteomes" id="UP001230908"/>
    </source>
</evidence>
<reference evidence="2 3" key="1">
    <citation type="submission" date="2023-08" db="EMBL/GenBank/DDBJ databases">
        <title>Phytohabitans sansha sp. nov., isolated from marine sediment.</title>
        <authorList>
            <person name="Zhao Y."/>
            <person name="Yi K."/>
        </authorList>
    </citation>
    <scope>NUCLEOTIDE SEQUENCE [LARGE SCALE GENOMIC DNA]</scope>
    <source>
        <strain evidence="2 3">ZYX-F-186</strain>
    </source>
</reference>
<comment type="caution">
    <text evidence="2">The sequence shown here is derived from an EMBL/GenBank/DDBJ whole genome shotgun (WGS) entry which is preliminary data.</text>
</comment>
<gene>
    <name evidence="2" type="ORF">RB614_41470</name>
</gene>
<dbReference type="EMBL" id="JAVHUY010000067">
    <property type="protein sequence ID" value="MDQ7910978.1"/>
    <property type="molecule type" value="Genomic_DNA"/>
</dbReference>
<dbReference type="Pfam" id="PF19882">
    <property type="entry name" value="DUF6355"/>
    <property type="match status" value="1"/>
</dbReference>
<dbReference type="InterPro" id="IPR045935">
    <property type="entry name" value="DUF6355"/>
</dbReference>
<dbReference type="Proteomes" id="UP001230908">
    <property type="component" value="Unassembled WGS sequence"/>
</dbReference>
<feature type="signal peptide" evidence="1">
    <location>
        <begin position="1"/>
        <end position="31"/>
    </location>
</feature>
<sequence length="101" mass="10762">MTKIKRVLMHALVVTAIAVVAPLAASGPAAAAPVTSESVAAETCGWLGGETYNHCGNTHVVLRATDFWGTDYYPCVGPGRTHLGYLSTWVIRYAVYIGYTC</sequence>
<proteinExistence type="predicted"/>
<keyword evidence="3" id="KW-1185">Reference proteome</keyword>
<organism evidence="2 3">
    <name type="scientific">Phytohabitans maris</name>
    <dbReference type="NCBI Taxonomy" id="3071409"/>
    <lineage>
        <taxon>Bacteria</taxon>
        <taxon>Bacillati</taxon>
        <taxon>Actinomycetota</taxon>
        <taxon>Actinomycetes</taxon>
        <taxon>Micromonosporales</taxon>
        <taxon>Micromonosporaceae</taxon>
    </lineage>
</organism>
<feature type="chain" id="PRO_5046667444" evidence="1">
    <location>
        <begin position="32"/>
        <end position="101"/>
    </location>
</feature>
<accession>A0ABU0ZVB0</accession>
<protein>
    <submittedName>
        <fullName evidence="2">DUF6355 family natural product biosynthesis protein</fullName>
    </submittedName>
</protein>
<evidence type="ECO:0000256" key="1">
    <source>
        <dbReference type="SAM" id="SignalP"/>
    </source>
</evidence>
<evidence type="ECO:0000313" key="2">
    <source>
        <dbReference type="EMBL" id="MDQ7910978.1"/>
    </source>
</evidence>